<keyword evidence="2" id="KW-1185">Reference proteome</keyword>
<evidence type="ECO:0000313" key="2">
    <source>
        <dbReference type="Proteomes" id="UP001311232"/>
    </source>
</evidence>
<gene>
    <name evidence="1" type="ORF">CRENBAI_018013</name>
</gene>
<dbReference type="Proteomes" id="UP001311232">
    <property type="component" value="Unassembled WGS sequence"/>
</dbReference>
<name>A0AAV9SHV5_9TELE</name>
<accession>A0AAV9SHV5</accession>
<dbReference type="EMBL" id="JAHHUM010000332">
    <property type="protein sequence ID" value="KAK5620835.1"/>
    <property type="molecule type" value="Genomic_DNA"/>
</dbReference>
<comment type="caution">
    <text evidence="1">The sequence shown here is derived from an EMBL/GenBank/DDBJ whole genome shotgun (WGS) entry which is preliminary data.</text>
</comment>
<dbReference type="AlphaFoldDB" id="A0AAV9SHV5"/>
<proteinExistence type="predicted"/>
<sequence length="66" mass="7146">MALFCIKTLFVPGPEGCSTAYWHGTSSVAALHDQFDLRNQTGGVNTPELKLAARLKLVSRALSREA</sequence>
<evidence type="ECO:0000313" key="1">
    <source>
        <dbReference type="EMBL" id="KAK5620835.1"/>
    </source>
</evidence>
<reference evidence="1 2" key="1">
    <citation type="submission" date="2021-06" db="EMBL/GenBank/DDBJ databases">
        <authorList>
            <person name="Palmer J.M."/>
        </authorList>
    </citation>
    <scope>NUCLEOTIDE SEQUENCE [LARGE SCALE GENOMIC DNA]</scope>
    <source>
        <strain evidence="1 2">MEX-2019</strain>
        <tissue evidence="1">Muscle</tissue>
    </source>
</reference>
<organism evidence="1 2">
    <name type="scientific">Crenichthys baileyi</name>
    <name type="common">White River springfish</name>
    <dbReference type="NCBI Taxonomy" id="28760"/>
    <lineage>
        <taxon>Eukaryota</taxon>
        <taxon>Metazoa</taxon>
        <taxon>Chordata</taxon>
        <taxon>Craniata</taxon>
        <taxon>Vertebrata</taxon>
        <taxon>Euteleostomi</taxon>
        <taxon>Actinopterygii</taxon>
        <taxon>Neopterygii</taxon>
        <taxon>Teleostei</taxon>
        <taxon>Neoteleostei</taxon>
        <taxon>Acanthomorphata</taxon>
        <taxon>Ovalentaria</taxon>
        <taxon>Atherinomorphae</taxon>
        <taxon>Cyprinodontiformes</taxon>
        <taxon>Goodeidae</taxon>
        <taxon>Crenichthys</taxon>
    </lineage>
</organism>
<protein>
    <submittedName>
        <fullName evidence="1">Uncharacterized protein</fullName>
    </submittedName>
</protein>